<evidence type="ECO:0000256" key="3">
    <source>
        <dbReference type="ARBA" id="ARBA00023186"/>
    </source>
</evidence>
<dbReference type="GO" id="GO:0005524">
    <property type="term" value="F:ATP binding"/>
    <property type="evidence" value="ECO:0007669"/>
    <property type="project" value="UniProtKB-KW"/>
</dbReference>
<dbReference type="GO" id="GO:0140662">
    <property type="term" value="F:ATP-dependent protein folding chaperone"/>
    <property type="evidence" value="ECO:0007669"/>
    <property type="project" value="InterPro"/>
</dbReference>
<dbReference type="Gene3D" id="3.30.30.30">
    <property type="match status" value="1"/>
</dbReference>
<comment type="caution">
    <text evidence="4">The sequence shown here is derived from an EMBL/GenBank/DDBJ whole genome shotgun (WGS) entry which is preliminary data.</text>
</comment>
<evidence type="ECO:0000313" key="5">
    <source>
        <dbReference type="Proteomes" id="UP000001548"/>
    </source>
</evidence>
<keyword evidence="1" id="KW-0547">Nucleotide-binding</keyword>
<dbReference type="InterPro" id="IPR013126">
    <property type="entry name" value="Hsp_70_fam"/>
</dbReference>
<dbReference type="KEGG" id="gla:GL50803_002285"/>
<dbReference type="Proteomes" id="UP000001548">
    <property type="component" value="Unassembled WGS sequence"/>
</dbReference>
<dbReference type="SUPFAM" id="SSF53067">
    <property type="entry name" value="Actin-like ATPase domain"/>
    <property type="match status" value="2"/>
</dbReference>
<proteinExistence type="predicted"/>
<sequence>MLNPSIVCVDMGNSNLRLVLARNTGPSLCQLGTAGRLLQTAVRFTDNGRVYGSEAAAALVHHHESVYTAAPFVAAEDASFLRTSRFLRFCSYIGGTFTEASDHTLGIAINKLTCPSEFLLLSLLSHALDLVAEESHNSDSIVLTYQPYWRLHKLRRLIVTTEALGKKCLGMFSSHLALGANSLITLMQKNKDRLNNENILVGLIDVGEFSSFCAIYRLGPTLLETIYINYQTELGARDFDICLCDIFLKRLLNSPQRHLYSEFQFENPSGPAKKLALRLFLAAREAKKILTVNRSAVMTVEGVGEMAETISFGVSLAEFEDSAKHLCAEIAHLASTNIFRDVSMLQFTGGGSRIPCLRSAVMRVVEEKARPGYTIQIDKTVNPDTALAEGAAWLAILTLDKFPRKVSYTIRDVCFHNILLDCVSADETQQYCMGTYVFSAGDHFPDQKSVMVKVASDAAFLARIHSDSKEILAEFKIVVPRLSSFHGSKLVTVALVFQLSFSREITLESICVDDKHIKEITRTQPDIGYFEAFRKDLEHINNNLVTLERTALRRSQMRNSLEEKLYKIANSVIEEGPSKELVSQLLAKLGDSTPTEKELLDMARQIDELEQSVTKSKC</sequence>
<dbReference type="OMA" id="LTYQPYW"/>
<keyword evidence="2" id="KW-0067">ATP-binding</keyword>
<dbReference type="GO" id="GO:0000774">
    <property type="term" value="F:adenyl-nucleotide exchange factor activity"/>
    <property type="evidence" value="ECO:0000318"/>
    <property type="project" value="GO_Central"/>
</dbReference>
<reference evidence="4 5" key="1">
    <citation type="journal article" date="2007" name="Science">
        <title>Genomic minimalism in the early diverging intestinal parasite Giardia lamblia.</title>
        <authorList>
            <person name="Morrison H.G."/>
            <person name="McArthur A.G."/>
            <person name="Gillin F.D."/>
            <person name="Aley S.B."/>
            <person name="Adam R.D."/>
            <person name="Olsen G.J."/>
            <person name="Best A.A."/>
            <person name="Cande W.Z."/>
            <person name="Chen F."/>
            <person name="Cipriano M.J."/>
            <person name="Davids B.J."/>
            <person name="Dawson S.C."/>
            <person name="Elmendorf H.G."/>
            <person name="Hehl A.B."/>
            <person name="Holder M.E."/>
            <person name="Huse S.M."/>
            <person name="Kim U.U."/>
            <person name="Lasek-Nesselquist E."/>
            <person name="Manning G."/>
            <person name="Nigam A."/>
            <person name="Nixon J.E."/>
            <person name="Palm D."/>
            <person name="Passamaneck N.E."/>
            <person name="Prabhu A."/>
            <person name="Reich C.I."/>
            <person name="Reiner D.S."/>
            <person name="Samuelson J."/>
            <person name="Svard S.G."/>
            <person name="Sogin M.L."/>
        </authorList>
    </citation>
    <scope>NUCLEOTIDE SEQUENCE [LARGE SCALE GENOMIC DNA]</scope>
    <source>
        <strain evidence="4 5">WB C6</strain>
    </source>
</reference>
<evidence type="ECO:0000313" key="4">
    <source>
        <dbReference type="EMBL" id="KAE8301280.1"/>
    </source>
</evidence>
<gene>
    <name evidence="4" type="ORF">GL50803_002285</name>
</gene>
<evidence type="ECO:0000256" key="1">
    <source>
        <dbReference type="ARBA" id="ARBA00022741"/>
    </source>
</evidence>
<dbReference type="HOGENOM" id="CLU_442435_0_0_1"/>
<dbReference type="Pfam" id="PF00012">
    <property type="entry name" value="HSP70"/>
    <property type="match status" value="1"/>
</dbReference>
<dbReference type="Gene3D" id="3.90.640.10">
    <property type="entry name" value="Actin, Chain A, domain 4"/>
    <property type="match status" value="1"/>
</dbReference>
<accession>A8BTT1</accession>
<dbReference type="VEuPathDB" id="GiardiaDB:GL50803_2285"/>
<dbReference type="InterPro" id="IPR043129">
    <property type="entry name" value="ATPase_NBD"/>
</dbReference>
<dbReference type="STRING" id="184922.A8BTT1"/>
<protein>
    <submittedName>
        <fullName evidence="4">Heat shock protein 70</fullName>
    </submittedName>
</protein>
<evidence type="ECO:0000256" key="2">
    <source>
        <dbReference type="ARBA" id="ARBA00022840"/>
    </source>
</evidence>
<dbReference type="PANTHER" id="PTHR45639">
    <property type="entry name" value="HSC70CB, ISOFORM G-RELATED"/>
    <property type="match status" value="1"/>
</dbReference>
<keyword evidence="4" id="KW-0346">Stress response</keyword>
<dbReference type="GeneID" id="5697710"/>
<dbReference type="GO" id="GO:0034663">
    <property type="term" value="C:endoplasmic reticulum chaperone complex"/>
    <property type="evidence" value="ECO:0000318"/>
    <property type="project" value="GO_Central"/>
</dbReference>
<dbReference type="EMBL" id="AACB03000005">
    <property type="protein sequence ID" value="KAE8301280.1"/>
    <property type="molecule type" value="Genomic_DNA"/>
</dbReference>
<keyword evidence="3" id="KW-0143">Chaperone</keyword>
<dbReference type="RefSeq" id="XP_001704840.1">
    <property type="nucleotide sequence ID" value="XM_001704788.1"/>
</dbReference>
<name>A8BTT1_GIAIC</name>
<dbReference type="PANTHER" id="PTHR45639:SF3">
    <property type="entry name" value="HYPOXIA UP-REGULATED PROTEIN 1"/>
    <property type="match status" value="1"/>
</dbReference>
<keyword evidence="5" id="KW-1185">Reference proteome</keyword>
<dbReference type="AlphaFoldDB" id="A8BTT1"/>
<organism evidence="4 5">
    <name type="scientific">Giardia intestinalis (strain ATCC 50803 / WB clone C6)</name>
    <name type="common">Giardia lamblia</name>
    <dbReference type="NCBI Taxonomy" id="184922"/>
    <lineage>
        <taxon>Eukaryota</taxon>
        <taxon>Metamonada</taxon>
        <taxon>Diplomonadida</taxon>
        <taxon>Hexamitidae</taxon>
        <taxon>Giardiinae</taxon>
        <taxon>Giardia</taxon>
    </lineage>
</organism>
<dbReference type="Gene3D" id="3.30.420.40">
    <property type="match status" value="2"/>
</dbReference>